<proteinExistence type="predicted"/>
<evidence type="ECO:0000313" key="2">
    <source>
        <dbReference type="EMBL" id="GAA0879588.1"/>
    </source>
</evidence>
<dbReference type="Pfam" id="PF06902">
    <property type="entry name" value="Fer4_19"/>
    <property type="match status" value="1"/>
</dbReference>
<sequence length="77" mass="8645">MSSIPSKEYDNGEVVITWQPEKCAHSGNCVRGLPKVFNPRKKPWIEIDNASSEQLVEQVKKCPSGALGYYFKDQSSI</sequence>
<keyword evidence="3" id="KW-1185">Reference proteome</keyword>
<name>A0ABP3YET2_9BACT</name>
<accession>A0ABP3YET2</accession>
<comment type="caution">
    <text evidence="2">The sequence shown here is derived from an EMBL/GenBank/DDBJ whole genome shotgun (WGS) entry which is preliminary data.</text>
</comment>
<reference evidence="3" key="1">
    <citation type="journal article" date="2019" name="Int. J. Syst. Evol. Microbiol.">
        <title>The Global Catalogue of Microorganisms (GCM) 10K type strain sequencing project: providing services to taxonomists for standard genome sequencing and annotation.</title>
        <authorList>
            <consortium name="The Broad Institute Genomics Platform"/>
            <consortium name="The Broad Institute Genome Sequencing Center for Infectious Disease"/>
            <person name="Wu L."/>
            <person name="Ma J."/>
        </authorList>
    </citation>
    <scope>NUCLEOTIDE SEQUENCE [LARGE SCALE GENOMIC DNA]</scope>
    <source>
        <strain evidence="3">JCM 16112</strain>
    </source>
</reference>
<feature type="domain" description="Divergent 4Fe-4S mono-cluster" evidence="1">
    <location>
        <begin position="9"/>
        <end position="70"/>
    </location>
</feature>
<evidence type="ECO:0000259" key="1">
    <source>
        <dbReference type="Pfam" id="PF06902"/>
    </source>
</evidence>
<dbReference type="RefSeq" id="WP_343852143.1">
    <property type="nucleotide sequence ID" value="NZ_BAAAFI010000014.1"/>
</dbReference>
<dbReference type="Proteomes" id="UP001500469">
    <property type="component" value="Unassembled WGS sequence"/>
</dbReference>
<dbReference type="InterPro" id="IPR010693">
    <property type="entry name" value="Divergent_4Fe-4S_mono-cluster"/>
</dbReference>
<organism evidence="2 3">
    <name type="scientific">Algoriphagus jejuensis</name>
    <dbReference type="NCBI Taxonomy" id="419934"/>
    <lineage>
        <taxon>Bacteria</taxon>
        <taxon>Pseudomonadati</taxon>
        <taxon>Bacteroidota</taxon>
        <taxon>Cytophagia</taxon>
        <taxon>Cytophagales</taxon>
        <taxon>Cyclobacteriaceae</taxon>
        <taxon>Algoriphagus</taxon>
    </lineage>
</organism>
<evidence type="ECO:0000313" key="3">
    <source>
        <dbReference type="Proteomes" id="UP001500469"/>
    </source>
</evidence>
<dbReference type="EMBL" id="BAAAFI010000014">
    <property type="protein sequence ID" value="GAA0879588.1"/>
    <property type="molecule type" value="Genomic_DNA"/>
</dbReference>
<gene>
    <name evidence="2" type="ORF">GCM10009119_25560</name>
</gene>
<protein>
    <submittedName>
        <fullName evidence="2">(4Fe-4S)-binding protein</fullName>
    </submittedName>
</protein>